<reference evidence="3" key="1">
    <citation type="journal article" date="2019" name="Int. J. Syst. Evol. Microbiol.">
        <title>The Global Catalogue of Microorganisms (GCM) 10K type strain sequencing project: providing services to taxonomists for standard genome sequencing and annotation.</title>
        <authorList>
            <consortium name="The Broad Institute Genomics Platform"/>
            <consortium name="The Broad Institute Genome Sequencing Center for Infectious Disease"/>
            <person name="Wu L."/>
            <person name="Ma J."/>
        </authorList>
    </citation>
    <scope>NUCLEOTIDE SEQUENCE [LARGE SCALE GENOMIC DNA]</scope>
    <source>
        <strain evidence="3">KACC 12634</strain>
    </source>
</reference>
<feature type="chain" id="PRO_5046911514" description="Secreted protein" evidence="1">
    <location>
        <begin position="31"/>
        <end position="130"/>
    </location>
</feature>
<protein>
    <recommendedName>
        <fullName evidence="4">Secreted protein</fullName>
    </recommendedName>
</protein>
<proteinExistence type="predicted"/>
<keyword evidence="3" id="KW-1185">Reference proteome</keyword>
<evidence type="ECO:0000256" key="1">
    <source>
        <dbReference type="SAM" id="SignalP"/>
    </source>
</evidence>
<dbReference type="Proteomes" id="UP001596470">
    <property type="component" value="Unassembled WGS sequence"/>
</dbReference>
<accession>A0ABW2D330</accession>
<keyword evidence="1" id="KW-0732">Signal</keyword>
<evidence type="ECO:0000313" key="2">
    <source>
        <dbReference type="EMBL" id="MFC6955926.1"/>
    </source>
</evidence>
<gene>
    <name evidence="2" type="ORF">ACFQS3_01825</name>
</gene>
<name>A0ABW2D330_9ACTN</name>
<dbReference type="EMBL" id="JBHSYS010000001">
    <property type="protein sequence ID" value="MFC6955926.1"/>
    <property type="molecule type" value="Genomic_DNA"/>
</dbReference>
<sequence length="130" mass="13193">MTVIRFIAKSAIAAGAAAALAAGAAAPAFAAGPSEGGHYDPDDWGGVNFLSNLCVGNWSGDVLSLLNVGKSDVTSLCNGWDQNPNGVNVASNVCALNWDWSNAASLGLLGVSDIDTVCDWTDDELAAHAN</sequence>
<organism evidence="2 3">
    <name type="scientific">Glycomyces mayteni</name>
    <dbReference type="NCBI Taxonomy" id="543887"/>
    <lineage>
        <taxon>Bacteria</taxon>
        <taxon>Bacillati</taxon>
        <taxon>Actinomycetota</taxon>
        <taxon>Actinomycetes</taxon>
        <taxon>Glycomycetales</taxon>
        <taxon>Glycomycetaceae</taxon>
        <taxon>Glycomyces</taxon>
    </lineage>
</organism>
<feature type="signal peptide" evidence="1">
    <location>
        <begin position="1"/>
        <end position="30"/>
    </location>
</feature>
<evidence type="ECO:0008006" key="4">
    <source>
        <dbReference type="Google" id="ProtNLM"/>
    </source>
</evidence>
<comment type="caution">
    <text evidence="2">The sequence shown here is derived from an EMBL/GenBank/DDBJ whole genome shotgun (WGS) entry which is preliminary data.</text>
</comment>
<evidence type="ECO:0000313" key="3">
    <source>
        <dbReference type="Proteomes" id="UP001596470"/>
    </source>
</evidence>
<dbReference type="RefSeq" id="WP_382353017.1">
    <property type="nucleotide sequence ID" value="NZ_JBHMBP010000004.1"/>
</dbReference>